<evidence type="ECO:0000313" key="4">
    <source>
        <dbReference type="EMBL" id="CAL5079918.1"/>
    </source>
</evidence>
<evidence type="ECO:0000313" key="5">
    <source>
        <dbReference type="Proteomes" id="UP001497457"/>
    </source>
</evidence>
<dbReference type="InterPro" id="IPR043519">
    <property type="entry name" value="NT_sf"/>
</dbReference>
<dbReference type="Proteomes" id="UP001497457">
    <property type="component" value="Chromosome 7b"/>
</dbReference>
<evidence type="ECO:0000259" key="2">
    <source>
        <dbReference type="Pfam" id="PF22600"/>
    </source>
</evidence>
<dbReference type="AlphaFoldDB" id="A0ABC9FPI5"/>
<proteinExistence type="predicted"/>
<dbReference type="SUPFAM" id="SSF81301">
    <property type="entry name" value="Nucleotidyltransferase"/>
    <property type="match status" value="1"/>
</dbReference>
<gene>
    <name evidence="4" type="ORF">URODEC1_LOCUS107855</name>
</gene>
<dbReference type="PANTHER" id="PTHR45979">
    <property type="entry name" value="PAP/OAS1 SUBSTRATE-BINDING DOMAIN SUPERFAMILY"/>
    <property type="match status" value="1"/>
</dbReference>
<feature type="domain" description="PAP/OAS1 substrate-binding-related" evidence="3">
    <location>
        <begin position="170"/>
        <end position="361"/>
    </location>
</feature>
<name>A0ABC9FPI5_9POAL</name>
<dbReference type="InterPro" id="IPR054708">
    <property type="entry name" value="MTPAP-like_central"/>
</dbReference>
<dbReference type="Pfam" id="PF22600">
    <property type="entry name" value="MTPAP-like_central"/>
    <property type="match status" value="1"/>
</dbReference>
<protein>
    <submittedName>
        <fullName evidence="4">Uncharacterized protein</fullName>
    </submittedName>
</protein>
<feature type="compositionally biased region" description="Polar residues" evidence="1">
    <location>
        <begin position="419"/>
        <end position="428"/>
    </location>
</feature>
<organism evidence="4 5">
    <name type="scientific">Urochloa decumbens</name>
    <dbReference type="NCBI Taxonomy" id="240449"/>
    <lineage>
        <taxon>Eukaryota</taxon>
        <taxon>Viridiplantae</taxon>
        <taxon>Streptophyta</taxon>
        <taxon>Embryophyta</taxon>
        <taxon>Tracheophyta</taxon>
        <taxon>Spermatophyta</taxon>
        <taxon>Magnoliopsida</taxon>
        <taxon>Liliopsida</taxon>
        <taxon>Poales</taxon>
        <taxon>Poaceae</taxon>
        <taxon>PACMAD clade</taxon>
        <taxon>Panicoideae</taxon>
        <taxon>Panicodae</taxon>
        <taxon>Paniceae</taxon>
        <taxon>Melinidinae</taxon>
        <taxon>Urochloa</taxon>
    </lineage>
</organism>
<dbReference type="CDD" id="cd05402">
    <property type="entry name" value="NT_PAP_TUTase"/>
    <property type="match status" value="1"/>
</dbReference>
<dbReference type="InterPro" id="IPR058921">
    <property type="entry name" value="PAP/OAS1-rel"/>
</dbReference>
<dbReference type="SUPFAM" id="SSF81631">
    <property type="entry name" value="PAP/OAS1 substrate-binding domain"/>
    <property type="match status" value="1"/>
</dbReference>
<feature type="region of interest" description="Disordered" evidence="1">
    <location>
        <begin position="419"/>
        <end position="441"/>
    </location>
</feature>
<evidence type="ECO:0000256" key="1">
    <source>
        <dbReference type="SAM" id="MobiDB-lite"/>
    </source>
</evidence>
<dbReference type="Gene3D" id="1.10.1410.10">
    <property type="match status" value="1"/>
</dbReference>
<reference evidence="4" key="1">
    <citation type="submission" date="2024-10" db="EMBL/GenBank/DDBJ databases">
        <authorList>
            <person name="Ryan C."/>
        </authorList>
    </citation>
    <scope>NUCLEOTIDE SEQUENCE [LARGE SCALE GENOMIC DNA]</scope>
</reference>
<accession>A0ABC9FPI5</accession>
<dbReference type="PANTHER" id="PTHR45979:SF32">
    <property type="entry name" value="OS12G0114200 PROTEIN"/>
    <property type="match status" value="1"/>
</dbReference>
<keyword evidence="5" id="KW-1185">Reference proteome</keyword>
<feature type="domain" description="Poly(A) RNA polymerase mitochondrial-like central palm" evidence="2">
    <location>
        <begin position="36"/>
        <end position="162"/>
    </location>
</feature>
<sequence>MIRECSPLPMPESVPAHSDPSSLISPDAWQRLESATLSVVHRIQPTISSEHLRTAVIDYVQRLFKVRAGYQVLPFGSVPLKTYLPDGDIDLTLFDPAISDENLENDVYAILKSEEQSKDSEFEVNAVQFVPAEVKLVKCRVQNIDVDISVNQIGGLYTVHFLEKVNKKFGKNHLFRRSIMLIKDWCYYEACILGSHRGFICTYALETLVLYIFHIFYNSLDGPLAVLYRFLDYYSKFDWNNKGISLFGPISLSSLPELVTEPPDTNDEGFLLREEFLKEWAEAFTVTFRNCEKNPQVFSRKFLNIVDPLNQSNNLGRSVRKKNFDRIRSAFDIGARKLRKILQVPACFVIDGINRFFSNTVIRPVVLISCFDDVLLMTDHVTNDSMAPILRAERGSKCSSSNNSYDVLSDQFSNFNISDSNNHGSVKQNECDSLAEHKEIK</sequence>
<evidence type="ECO:0000259" key="3">
    <source>
        <dbReference type="Pfam" id="PF26180"/>
    </source>
</evidence>
<dbReference type="Pfam" id="PF26180">
    <property type="entry name" value="PAP-OAS1"/>
    <property type="match status" value="1"/>
</dbReference>
<feature type="region of interest" description="Disordered" evidence="1">
    <location>
        <begin position="1"/>
        <end position="22"/>
    </location>
</feature>
<dbReference type="Gene3D" id="3.30.460.10">
    <property type="entry name" value="Beta Polymerase, domain 2"/>
    <property type="match status" value="1"/>
</dbReference>
<dbReference type="EMBL" id="OZ075117">
    <property type="protein sequence ID" value="CAL5079918.1"/>
    <property type="molecule type" value="Genomic_DNA"/>
</dbReference>
<dbReference type="InterPro" id="IPR058920">
    <property type="entry name" value="PAP-OAS1-bd-rel"/>
</dbReference>